<dbReference type="PANTHER" id="PTHR13480">
    <property type="entry name" value="E3 UBIQUITIN-PROTEIN LIGASE HAKAI-RELATED"/>
    <property type="match status" value="1"/>
</dbReference>
<proteinExistence type="inferred from homology"/>
<evidence type="ECO:0000256" key="3">
    <source>
        <dbReference type="ARBA" id="ARBA00012483"/>
    </source>
</evidence>
<keyword evidence="9" id="KW-0539">Nucleus</keyword>
<evidence type="ECO:0000256" key="10">
    <source>
        <dbReference type="ARBA" id="ARBA00038499"/>
    </source>
</evidence>
<organism evidence="14 15">
    <name type="scientific">Tripterygium wilfordii</name>
    <name type="common">Thunder God vine</name>
    <dbReference type="NCBI Taxonomy" id="458696"/>
    <lineage>
        <taxon>Eukaryota</taxon>
        <taxon>Viridiplantae</taxon>
        <taxon>Streptophyta</taxon>
        <taxon>Embryophyta</taxon>
        <taxon>Tracheophyta</taxon>
        <taxon>Spermatophyta</taxon>
        <taxon>Magnoliopsida</taxon>
        <taxon>eudicotyledons</taxon>
        <taxon>Gunneridae</taxon>
        <taxon>Pentapetalae</taxon>
        <taxon>rosids</taxon>
        <taxon>fabids</taxon>
        <taxon>Celastrales</taxon>
        <taxon>Celastraceae</taxon>
        <taxon>Tripterygium</taxon>
    </lineage>
</organism>
<dbReference type="InParanoid" id="A0A7J7DWV5"/>
<dbReference type="Proteomes" id="UP000593562">
    <property type="component" value="Unassembled WGS sequence"/>
</dbReference>
<dbReference type="FunCoup" id="A0A7J7DWV5">
    <property type="interactions" value="2297"/>
</dbReference>
<sequence>MWGMLQIRLNRALSSDSGGGLKPLPVDTVTVACPDHLVIADLPVAKGIGAATSASVVKTLGRRSRRQLGERVHFCVRCDFPIAVYGRLSPCDHAFCLDCARSDSICYLCDERVQKIQTIKMMEGIFICAAPHCLKSFLKRTEFESHIQESHADLLQPNADKEDGNESEAQSAKQQTPSESTARGPARSVISPASNSQIHDREDKARRQQPLRPLMPPKQPFPGQVQNFPSEAHFDSNRTPGFDLPVPHNPFQQSFETQESGQFSDKQQGILPETLYPGYPSMHSIQPPNFVIPLNLNPFMSSPFGVPPYPAEGSQPFYGTPYEMGHNARPDTAAERVPEPGSLLGFPPGTAGGVNFSANYPQPWTAEPAVMPFESVPGGQGMSDGFTKMSDAQGKVSFYQDDYGRNPGGLPMVPPPPLVNKPMEAMQAGNSMDPRVNYRNILNFTRV</sequence>
<evidence type="ECO:0000313" key="14">
    <source>
        <dbReference type="EMBL" id="KAF5750870.1"/>
    </source>
</evidence>
<dbReference type="GO" id="GO:0061630">
    <property type="term" value="F:ubiquitin protein ligase activity"/>
    <property type="evidence" value="ECO:0007669"/>
    <property type="project" value="UniProtKB-EC"/>
</dbReference>
<comment type="catalytic activity">
    <reaction evidence="1">
        <text>S-ubiquitinyl-[E2 ubiquitin-conjugating enzyme]-L-cysteine + [acceptor protein]-L-lysine = [E2 ubiquitin-conjugating enzyme]-L-cysteine + N(6)-ubiquitinyl-[acceptor protein]-L-lysine.</text>
        <dbReference type="EC" id="2.3.2.27"/>
    </reaction>
</comment>
<reference evidence="14 15" key="1">
    <citation type="journal article" date="2020" name="Nat. Commun.">
        <title>Genome of Tripterygium wilfordii and identification of cytochrome P450 involved in triptolide biosynthesis.</title>
        <authorList>
            <person name="Tu L."/>
            <person name="Su P."/>
            <person name="Zhang Z."/>
            <person name="Gao L."/>
            <person name="Wang J."/>
            <person name="Hu T."/>
            <person name="Zhou J."/>
            <person name="Zhang Y."/>
            <person name="Zhao Y."/>
            <person name="Liu Y."/>
            <person name="Song Y."/>
            <person name="Tong Y."/>
            <person name="Lu Y."/>
            <person name="Yang J."/>
            <person name="Xu C."/>
            <person name="Jia M."/>
            <person name="Peters R.J."/>
            <person name="Huang L."/>
            <person name="Gao W."/>
        </authorList>
    </citation>
    <scope>NUCLEOTIDE SEQUENCE [LARGE SCALE GENOMIC DNA]</scope>
    <source>
        <strain evidence="15">cv. XIE 37</strain>
        <tissue evidence="14">Leaf</tissue>
    </source>
</reference>
<feature type="region of interest" description="Disordered" evidence="12">
    <location>
        <begin position="156"/>
        <end position="242"/>
    </location>
</feature>
<dbReference type="InterPro" id="IPR040383">
    <property type="entry name" value="HAKAI/CBLL2"/>
</dbReference>
<comment type="similarity">
    <text evidence="10">Belongs to the Hakai family.</text>
</comment>
<keyword evidence="8" id="KW-0862">Zinc</keyword>
<keyword evidence="7" id="KW-0833">Ubl conjugation pathway</keyword>
<evidence type="ECO:0000256" key="1">
    <source>
        <dbReference type="ARBA" id="ARBA00000900"/>
    </source>
</evidence>
<name>A0A7J7DWV5_TRIWF</name>
<evidence type="ECO:0000256" key="8">
    <source>
        <dbReference type="ARBA" id="ARBA00022833"/>
    </source>
</evidence>
<dbReference type="InterPro" id="IPR013083">
    <property type="entry name" value="Znf_RING/FYVE/PHD"/>
</dbReference>
<evidence type="ECO:0000256" key="5">
    <source>
        <dbReference type="ARBA" id="ARBA00022723"/>
    </source>
</evidence>
<keyword evidence="5" id="KW-0479">Metal-binding</keyword>
<keyword evidence="4" id="KW-0808">Transferase</keyword>
<dbReference type="PANTHER" id="PTHR13480:SF0">
    <property type="entry name" value="E3 UBIQUITIN-PROTEIN LIGASE HAKAI"/>
    <property type="match status" value="1"/>
</dbReference>
<accession>A0A7J7DWV5</accession>
<evidence type="ECO:0000259" key="13">
    <source>
        <dbReference type="PROSITE" id="PS50157"/>
    </source>
</evidence>
<protein>
    <recommendedName>
        <fullName evidence="3">RING-type E3 ubiquitin transferase</fullName>
        <ecNumber evidence="3">2.3.2.27</ecNumber>
    </recommendedName>
</protein>
<comment type="caution">
    <text evidence="14">The sequence shown here is derived from an EMBL/GenBank/DDBJ whole genome shotgun (WGS) entry which is preliminary data.</text>
</comment>
<dbReference type="GO" id="GO:0016567">
    <property type="term" value="P:protein ubiquitination"/>
    <property type="evidence" value="ECO:0007669"/>
    <property type="project" value="InterPro"/>
</dbReference>
<evidence type="ECO:0000256" key="7">
    <source>
        <dbReference type="ARBA" id="ARBA00022786"/>
    </source>
</evidence>
<feature type="compositionally biased region" description="Polar residues" evidence="12">
    <location>
        <begin position="167"/>
        <end position="181"/>
    </location>
</feature>
<dbReference type="EC" id="2.3.2.27" evidence="3"/>
<gene>
    <name evidence="14" type="ORF">HS088_TW03G01210</name>
</gene>
<dbReference type="InterPro" id="IPR013087">
    <property type="entry name" value="Znf_C2H2_type"/>
</dbReference>
<evidence type="ECO:0000256" key="11">
    <source>
        <dbReference type="PROSITE-ProRule" id="PRU00042"/>
    </source>
</evidence>
<dbReference type="GO" id="GO:0030155">
    <property type="term" value="P:regulation of cell adhesion"/>
    <property type="evidence" value="ECO:0007669"/>
    <property type="project" value="TreeGrafter"/>
</dbReference>
<dbReference type="GO" id="GO:0008270">
    <property type="term" value="F:zinc ion binding"/>
    <property type="evidence" value="ECO:0007669"/>
    <property type="project" value="UniProtKB-KW"/>
</dbReference>
<dbReference type="Gene3D" id="3.30.40.10">
    <property type="entry name" value="Zinc/RING finger domain, C3HC4 (zinc finger)"/>
    <property type="match status" value="1"/>
</dbReference>
<dbReference type="FunFam" id="3.30.40.10:FF:000280">
    <property type="entry name" value="E3 ubiquitin-protein ligase Hakai"/>
    <property type="match status" value="1"/>
</dbReference>
<evidence type="ECO:0000313" key="15">
    <source>
        <dbReference type="Proteomes" id="UP000593562"/>
    </source>
</evidence>
<dbReference type="CDD" id="cd16508">
    <property type="entry name" value="RING-HC_HAKAI-like"/>
    <property type="match status" value="1"/>
</dbReference>
<dbReference type="GO" id="GO:0005634">
    <property type="term" value="C:nucleus"/>
    <property type="evidence" value="ECO:0007669"/>
    <property type="project" value="UniProtKB-SubCell"/>
</dbReference>
<feature type="domain" description="C2H2-type" evidence="13">
    <location>
        <begin position="126"/>
        <end position="152"/>
    </location>
</feature>
<keyword evidence="6 11" id="KW-0863">Zinc-finger</keyword>
<evidence type="ECO:0000256" key="4">
    <source>
        <dbReference type="ARBA" id="ARBA00022679"/>
    </source>
</evidence>
<dbReference type="OrthoDB" id="547746at2759"/>
<dbReference type="InterPro" id="IPR017907">
    <property type="entry name" value="Znf_RING_CS"/>
</dbReference>
<dbReference type="PROSITE" id="PS00028">
    <property type="entry name" value="ZINC_FINGER_C2H2_1"/>
    <property type="match status" value="1"/>
</dbReference>
<dbReference type="AlphaFoldDB" id="A0A7J7DWV5"/>
<dbReference type="PROSITE" id="PS00518">
    <property type="entry name" value="ZF_RING_1"/>
    <property type="match status" value="1"/>
</dbReference>
<evidence type="ECO:0000256" key="9">
    <source>
        <dbReference type="ARBA" id="ARBA00023242"/>
    </source>
</evidence>
<evidence type="ECO:0000256" key="6">
    <source>
        <dbReference type="ARBA" id="ARBA00022771"/>
    </source>
</evidence>
<evidence type="ECO:0000256" key="2">
    <source>
        <dbReference type="ARBA" id="ARBA00004123"/>
    </source>
</evidence>
<dbReference type="InterPro" id="IPR040380">
    <property type="entry name" value="HAKAI-like_RING-HC"/>
</dbReference>
<keyword evidence="15" id="KW-1185">Reference proteome</keyword>
<comment type="subcellular location">
    <subcellularLocation>
        <location evidence="2">Nucleus</location>
    </subcellularLocation>
</comment>
<evidence type="ECO:0000256" key="12">
    <source>
        <dbReference type="SAM" id="MobiDB-lite"/>
    </source>
</evidence>
<dbReference type="PROSITE" id="PS50157">
    <property type="entry name" value="ZINC_FINGER_C2H2_2"/>
    <property type="match status" value="1"/>
</dbReference>
<dbReference type="EMBL" id="JAAARO010000003">
    <property type="protein sequence ID" value="KAF5750870.1"/>
    <property type="molecule type" value="Genomic_DNA"/>
</dbReference>